<keyword evidence="1" id="KW-0676">Redox-active center</keyword>
<dbReference type="OrthoDB" id="415696at2759"/>
<dbReference type="Pfam" id="PF00462">
    <property type="entry name" value="Glutaredoxin"/>
    <property type="match status" value="1"/>
</dbReference>
<dbReference type="AlphaFoldDB" id="A0A1W0E556"/>
<dbReference type="EMBL" id="MNPJ01000020">
    <property type="protein sequence ID" value="OQS54358.1"/>
    <property type="molecule type" value="Genomic_DNA"/>
</dbReference>
<dbReference type="VEuPathDB" id="MicrosporidiaDB:EHP00_1427"/>
<accession>A0A1W0E556</accession>
<dbReference type="Proteomes" id="UP000192758">
    <property type="component" value="Unassembled WGS sequence"/>
</dbReference>
<protein>
    <submittedName>
        <fullName evidence="3">Glrx3</fullName>
    </submittedName>
</protein>
<comment type="caution">
    <text evidence="3">The sequence shown here is derived from an EMBL/GenBank/DDBJ whole genome shotgun (WGS) entry which is preliminary data.</text>
</comment>
<sequence length="172" mass="20576">MELFNDVLSKNDFVVFYENNNKYNINDNKIAYICLDNQKLKEEFTKEFAGFTLPAVFYKGKHLENLEEPVKLQQEMEEIDIEFYTKFLNDFKNKSKYAFIIKGTIEKPYCKFTKQLLQLCKENNINEITGYNIFEDDRAREVFKIINNWQTYPMIYKDGVFLGGLDKFKENL</sequence>
<name>A0A1W0E556_9MICR</name>
<evidence type="ECO:0000256" key="1">
    <source>
        <dbReference type="ARBA" id="ARBA00023284"/>
    </source>
</evidence>
<dbReference type="InterPro" id="IPR002109">
    <property type="entry name" value="Glutaredoxin"/>
</dbReference>
<dbReference type="GO" id="GO:0015036">
    <property type="term" value="F:disulfide oxidoreductase activity"/>
    <property type="evidence" value="ECO:0007669"/>
    <property type="project" value="UniProtKB-ARBA"/>
</dbReference>
<reference evidence="3 4" key="1">
    <citation type="journal article" date="2017" name="Environ. Microbiol.">
        <title>Decay of the glycolytic pathway and adaptation to intranuclear parasitism within Enterocytozoonidae microsporidia.</title>
        <authorList>
            <person name="Wiredu Boakye D."/>
            <person name="Jaroenlak P."/>
            <person name="Prachumwat A."/>
            <person name="Williams T.A."/>
            <person name="Bateman K.S."/>
            <person name="Itsathitphaisarn O."/>
            <person name="Sritunyalucksana K."/>
            <person name="Paszkiewicz K.H."/>
            <person name="Moore K.A."/>
            <person name="Stentiford G.D."/>
            <person name="Williams B.A."/>
        </authorList>
    </citation>
    <scope>NUCLEOTIDE SEQUENCE [LARGE SCALE GENOMIC DNA]</scope>
    <source>
        <strain evidence="3 4">TH1</strain>
    </source>
</reference>
<proteinExistence type="predicted"/>
<dbReference type="InterPro" id="IPR036249">
    <property type="entry name" value="Thioredoxin-like_sf"/>
</dbReference>
<dbReference type="SUPFAM" id="SSF52833">
    <property type="entry name" value="Thioredoxin-like"/>
    <property type="match status" value="1"/>
</dbReference>
<feature type="domain" description="Glutaredoxin" evidence="2">
    <location>
        <begin position="107"/>
        <end position="161"/>
    </location>
</feature>
<evidence type="ECO:0000259" key="2">
    <source>
        <dbReference type="Pfam" id="PF00462"/>
    </source>
</evidence>
<dbReference type="PANTHER" id="PTHR10293">
    <property type="entry name" value="GLUTAREDOXIN FAMILY MEMBER"/>
    <property type="match status" value="1"/>
</dbReference>
<keyword evidence="4" id="KW-1185">Reference proteome</keyword>
<gene>
    <name evidence="3" type="primary">Glrx3</name>
    <name evidence="3" type="ORF">EHP00_1427</name>
</gene>
<dbReference type="PROSITE" id="PS51354">
    <property type="entry name" value="GLUTAREDOXIN_2"/>
    <property type="match status" value="1"/>
</dbReference>
<dbReference type="PANTHER" id="PTHR10293:SF16">
    <property type="entry name" value="GLUTAREDOXIN-RELATED PROTEIN 5, MITOCHONDRIAL"/>
    <property type="match status" value="1"/>
</dbReference>
<dbReference type="InterPro" id="IPR004480">
    <property type="entry name" value="Monothiol_GRX-rel"/>
</dbReference>
<evidence type="ECO:0000313" key="4">
    <source>
        <dbReference type="Proteomes" id="UP000192758"/>
    </source>
</evidence>
<dbReference type="STRING" id="646526.A0A1W0E556"/>
<organism evidence="3 4">
    <name type="scientific">Ecytonucleospora hepatopenaei</name>
    <dbReference type="NCBI Taxonomy" id="646526"/>
    <lineage>
        <taxon>Eukaryota</taxon>
        <taxon>Fungi</taxon>
        <taxon>Fungi incertae sedis</taxon>
        <taxon>Microsporidia</taxon>
        <taxon>Enterocytozoonidae</taxon>
        <taxon>Ecytonucleospora</taxon>
    </lineage>
</organism>
<evidence type="ECO:0000313" key="3">
    <source>
        <dbReference type="EMBL" id="OQS54358.1"/>
    </source>
</evidence>
<dbReference type="GO" id="GO:0005739">
    <property type="term" value="C:mitochondrion"/>
    <property type="evidence" value="ECO:0007669"/>
    <property type="project" value="UniProtKB-ARBA"/>
</dbReference>
<dbReference type="Gene3D" id="3.40.30.10">
    <property type="entry name" value="Glutaredoxin"/>
    <property type="match status" value="1"/>
</dbReference>